<dbReference type="InterPro" id="IPR003593">
    <property type="entry name" value="AAA+_ATPase"/>
</dbReference>
<keyword evidence="4" id="KW-0067">ATP-binding</keyword>
<dbReference type="PANTHER" id="PTHR43038:SF4">
    <property type="entry name" value="RIBOSOME-ASSOCIATED ATPASE"/>
    <property type="match status" value="1"/>
</dbReference>
<sequence>MTGAAEGSALPAVARLRDVGLAYGKVRAIDRVSLDLPAGRVVGLIGPDGVGKSSLLSLVAGARAVQDGTVEVLGGSMARAGHRKEVCPRIAYMPQGLGRNLYRSLSIAENLDFFGRLFGQGKAERERRIADLTASTGLAPFIDRPAGKLSGGMKQKLGLCCALIHDPDLLILDEPTTGVDPLSRRQFWDLIDRIRAGRPGMSVVVATAYMEEAARFDWLVAMDEGRVLATGSPPELLERTGTATLEDAFIGLMPEEKRRGRQPVEIVPRPEEEGGIVIEATGLTMRFGDFVAVDHVSLQIRRGEIFGFLGSNGCGKTTTMKMLTGLLQPSEGEARLFGQPVDARNIATRRQVGYMSQAFSLYSELTIRQNLELHARLFQVAEDVLPGRVAEVAERFGLADVMHALPDTLPLGQRQRLSLAVAMVHRPAMLILDEPTSGVDPIARDDFWRIMIGLARRDRVTIFVSTHFMNEAERCDRISLMHAGRVLVSDTPAGLVRQRGADTLEDAFIGYLEDAVGGHAESAAAVRENPEPAPSASLSPASPSPASTPGERAAERVFNPRRMLSYTLLEALELRRDPIRATLALVGSILLLFIMGYGISMDVEDLSFAVLDRDQTSTSRDYELDLAGSRYFVERPPIADYEDLDRRMRAGDLSLAIEIPPGFGRDVARGRAVQIGAWIDGSMPQRAETVRGYVQGMHSQWLAARTGASGLAAIEIRYRYNPDVESLKAIVPAVIPILLLLIPAMLAALSVVREKELGSIVNLYVTPVTRLEFLLGKQLPYVGLALLNFLLMIALAATVFGVPPTGNVLALCAGAVLYTMAATAMGLLMSTFMRSQIAAIFGTAIATLIPATQYSGMIDPVSSLEGVAAFIGRIYPTTHFLAISRGVFSKSLGFEDLPWSFLPLLIAIPVLIGLSAVLLKKQES</sequence>
<proteinExistence type="predicted"/>
<evidence type="ECO:0000256" key="2">
    <source>
        <dbReference type="ARBA" id="ARBA00022692"/>
    </source>
</evidence>
<evidence type="ECO:0000256" key="1">
    <source>
        <dbReference type="ARBA" id="ARBA00004141"/>
    </source>
</evidence>
<evidence type="ECO:0000256" key="6">
    <source>
        <dbReference type="ARBA" id="ARBA00023136"/>
    </source>
</evidence>
<protein>
    <submittedName>
        <fullName evidence="11">Ribosome-associated ATPase/putative transporter RbbA</fullName>
    </submittedName>
</protein>
<gene>
    <name evidence="11" type="primary">rbbA</name>
    <name evidence="11" type="ORF">HND93_10645</name>
</gene>
<dbReference type="PANTHER" id="PTHR43038">
    <property type="entry name" value="ATP-BINDING CASSETTE, SUB-FAMILY H, MEMBER 1"/>
    <property type="match status" value="1"/>
</dbReference>
<feature type="transmembrane region" description="Helical" evidence="8">
    <location>
        <begin position="729"/>
        <end position="752"/>
    </location>
</feature>
<dbReference type="RefSeq" id="WP_180281939.1">
    <property type="nucleotide sequence ID" value="NZ_JABFDB010000006.1"/>
</dbReference>
<evidence type="ECO:0000313" key="11">
    <source>
        <dbReference type="EMBL" id="NYZ20170.1"/>
    </source>
</evidence>
<organism evidence="11 12">
    <name type="scientific">Azospirillum oleiclasticum</name>
    <dbReference type="NCBI Taxonomy" id="2735135"/>
    <lineage>
        <taxon>Bacteria</taxon>
        <taxon>Pseudomonadati</taxon>
        <taxon>Pseudomonadota</taxon>
        <taxon>Alphaproteobacteria</taxon>
        <taxon>Rhodospirillales</taxon>
        <taxon>Azospirillaceae</taxon>
        <taxon>Azospirillum</taxon>
    </lineage>
</organism>
<keyword evidence="6 8" id="KW-0472">Membrane</keyword>
<evidence type="ECO:0000256" key="3">
    <source>
        <dbReference type="ARBA" id="ARBA00022741"/>
    </source>
</evidence>
<dbReference type="EMBL" id="JABFDB010000006">
    <property type="protein sequence ID" value="NYZ20170.1"/>
    <property type="molecule type" value="Genomic_DNA"/>
</dbReference>
<feature type="transmembrane region" description="Helical" evidence="8">
    <location>
        <begin position="899"/>
        <end position="919"/>
    </location>
</feature>
<keyword evidence="12" id="KW-1185">Reference proteome</keyword>
<dbReference type="InterPro" id="IPR017871">
    <property type="entry name" value="ABC_transporter-like_CS"/>
</dbReference>
<dbReference type="Pfam" id="PF12698">
    <property type="entry name" value="ABC2_membrane_3"/>
    <property type="match status" value="1"/>
</dbReference>
<dbReference type="InterPro" id="IPR013525">
    <property type="entry name" value="ABC2_TM"/>
</dbReference>
<name>A0ABX2T8N8_9PROT</name>
<feature type="transmembrane region" description="Helical" evidence="8">
    <location>
        <begin position="808"/>
        <end position="830"/>
    </location>
</feature>
<dbReference type="InterPro" id="IPR027417">
    <property type="entry name" value="P-loop_NTPase"/>
</dbReference>
<dbReference type="PROSITE" id="PS00211">
    <property type="entry name" value="ABC_TRANSPORTER_1"/>
    <property type="match status" value="1"/>
</dbReference>
<evidence type="ECO:0000256" key="7">
    <source>
        <dbReference type="SAM" id="MobiDB-lite"/>
    </source>
</evidence>
<feature type="transmembrane region" description="Helical" evidence="8">
    <location>
        <begin position="779"/>
        <end position="802"/>
    </location>
</feature>
<dbReference type="Gene3D" id="3.40.1710.10">
    <property type="entry name" value="abc type-2 transporter like domain"/>
    <property type="match status" value="1"/>
</dbReference>
<dbReference type="Proteomes" id="UP000584642">
    <property type="component" value="Unassembled WGS sequence"/>
</dbReference>
<feature type="domain" description="ABC transporter" evidence="9">
    <location>
        <begin position="14"/>
        <end position="249"/>
    </location>
</feature>
<evidence type="ECO:0000259" key="9">
    <source>
        <dbReference type="PROSITE" id="PS50893"/>
    </source>
</evidence>
<evidence type="ECO:0000256" key="8">
    <source>
        <dbReference type="SAM" id="Phobius"/>
    </source>
</evidence>
<dbReference type="CDD" id="cd03230">
    <property type="entry name" value="ABC_DR_subfamily_A"/>
    <property type="match status" value="2"/>
</dbReference>
<keyword evidence="2 8" id="KW-0812">Transmembrane</keyword>
<dbReference type="InterPro" id="IPR003439">
    <property type="entry name" value="ABC_transporter-like_ATP-bd"/>
</dbReference>
<dbReference type="InterPro" id="IPR047651">
    <property type="entry name" value="ABC2_perm_RbbA"/>
</dbReference>
<dbReference type="Pfam" id="PF00005">
    <property type="entry name" value="ABC_tran"/>
    <property type="match status" value="2"/>
</dbReference>
<feature type="domain" description="ABC transmembrane type-2" evidence="10">
    <location>
        <begin position="691"/>
        <end position="922"/>
    </location>
</feature>
<dbReference type="PROSITE" id="PS50893">
    <property type="entry name" value="ABC_TRANSPORTER_2"/>
    <property type="match status" value="2"/>
</dbReference>
<evidence type="ECO:0000259" key="10">
    <source>
        <dbReference type="PROSITE" id="PS51012"/>
    </source>
</evidence>
<dbReference type="NCBIfam" id="NF033858">
    <property type="entry name" value="ABC2_perm_RbbA"/>
    <property type="match status" value="1"/>
</dbReference>
<keyword evidence="3" id="KW-0547">Nucleotide-binding</keyword>
<feature type="region of interest" description="Disordered" evidence="7">
    <location>
        <begin position="522"/>
        <end position="554"/>
    </location>
</feature>
<feature type="domain" description="ABC transporter" evidence="9">
    <location>
        <begin position="278"/>
        <end position="508"/>
    </location>
</feature>
<dbReference type="SMART" id="SM00382">
    <property type="entry name" value="AAA"/>
    <property type="match status" value="2"/>
</dbReference>
<feature type="transmembrane region" description="Helical" evidence="8">
    <location>
        <begin position="837"/>
        <end position="856"/>
    </location>
</feature>
<evidence type="ECO:0000313" key="12">
    <source>
        <dbReference type="Proteomes" id="UP000584642"/>
    </source>
</evidence>
<dbReference type="PROSITE" id="PS51012">
    <property type="entry name" value="ABC_TM2"/>
    <property type="match status" value="1"/>
</dbReference>
<dbReference type="SUPFAM" id="SSF52540">
    <property type="entry name" value="P-loop containing nucleoside triphosphate hydrolases"/>
    <property type="match status" value="2"/>
</dbReference>
<dbReference type="Gene3D" id="3.40.50.300">
    <property type="entry name" value="P-loop containing nucleotide triphosphate hydrolases"/>
    <property type="match status" value="2"/>
</dbReference>
<comment type="caution">
    <text evidence="11">The sequence shown here is derived from an EMBL/GenBank/DDBJ whole genome shotgun (WGS) entry which is preliminary data.</text>
</comment>
<accession>A0ABX2T8N8</accession>
<evidence type="ECO:0000256" key="5">
    <source>
        <dbReference type="ARBA" id="ARBA00022989"/>
    </source>
</evidence>
<dbReference type="InterPro" id="IPR047817">
    <property type="entry name" value="ABC2_TM_bact-type"/>
</dbReference>
<reference evidence="11 12" key="1">
    <citation type="submission" date="2020-05" db="EMBL/GenBank/DDBJ databases">
        <title>Azospirillum oleiclasticum sp. nov, a nitrogen-fixing and heavy crude oil-emulsifying bacterium isolated from the crude oil of Yumen Oilfield.</title>
        <authorList>
            <person name="Wu D."/>
            <person name="Cai M."/>
            <person name="Zhang X."/>
        </authorList>
    </citation>
    <scope>NUCLEOTIDE SEQUENCE [LARGE SCALE GENOMIC DNA]</scope>
    <source>
        <strain evidence="11 12">ROY-1-1-2</strain>
    </source>
</reference>
<comment type="subcellular location">
    <subcellularLocation>
        <location evidence="1">Membrane</location>
        <topology evidence="1">Multi-pass membrane protein</topology>
    </subcellularLocation>
</comment>
<feature type="compositionally biased region" description="Low complexity" evidence="7">
    <location>
        <begin position="534"/>
        <end position="547"/>
    </location>
</feature>
<keyword evidence="5 8" id="KW-1133">Transmembrane helix</keyword>
<evidence type="ECO:0000256" key="4">
    <source>
        <dbReference type="ARBA" id="ARBA00022840"/>
    </source>
</evidence>